<name>A0AAT9J9M4_9VIRU</name>
<proteinExistence type="predicted"/>
<dbReference type="EMBL" id="BK067788">
    <property type="protein sequence ID" value="DBA51969.1"/>
    <property type="molecule type" value="Genomic_DNA"/>
</dbReference>
<protein>
    <submittedName>
        <fullName evidence="1">ORF11</fullName>
    </submittedName>
</protein>
<evidence type="ECO:0000313" key="1">
    <source>
        <dbReference type="EMBL" id="DBA51969.1"/>
    </source>
</evidence>
<accession>A0AAT9J9M4</accession>
<reference evidence="1" key="1">
    <citation type="journal article" date="2024" name="Environ. Microbiol. Rep.">
        <title>Hiding in plain sight: The discovery of complete genomes of 11 hypothetical spindle-shaped viruses that putatively infect mesophilic ammonia-oxidizing archaea.</title>
        <authorList>
            <person name="Ni Y."/>
            <person name="Xu T."/>
            <person name="Yan S."/>
            <person name="Chen L."/>
            <person name="Wang Y."/>
        </authorList>
    </citation>
    <scope>NUCLEOTIDE SEQUENCE</scope>
    <source>
        <strain evidence="1">NTM1</strain>
    </source>
</reference>
<sequence>MNKAILPSLILTVLFVSASVNAFADPSTITKYCNNGICSTGPVPVLPSNYTHSVTHIPVLLINWSQTCENMIKNHIKGCTPLTDMIQYDTSNQHVSGMFIKQGNDTIRTKPQVQNNWLYYKYGNQVICVECDFDISSTLESKQIIIQPTSYSFVDKNANIVKDKWSYFNDRFMQGCDIATISSIPGLLNDTIHYMLSDCKTTNFNGNVTKTVHVSPWQYDNPFSTLHQSSYLKSILNNHSITNTNKTSGGYGPTDCIRHQCVFTDPYKKQGY</sequence>
<reference evidence="1" key="2">
    <citation type="submission" date="2024-03" db="EMBL/GenBank/DDBJ databases">
        <authorList>
            <person name="Ni Y."/>
            <person name="Xu T."/>
            <person name="Yan S."/>
            <person name="Chen L."/>
            <person name="Wang Y."/>
        </authorList>
    </citation>
    <scope>NUCLEOTIDE SEQUENCE</scope>
    <source>
        <strain evidence="1">NTM1</strain>
    </source>
</reference>
<organism evidence="1">
    <name type="scientific">Nitrosopumilaceae spindle-shaped virus</name>
    <dbReference type="NCBI Taxonomy" id="3065433"/>
    <lineage>
        <taxon>Viruses</taxon>
    </lineage>
</organism>